<dbReference type="VEuPathDB" id="AmoebaDB:DICPUDRAFT_151924"/>
<dbReference type="OrthoDB" id="420046at2759"/>
<dbReference type="Proteomes" id="UP000001064">
    <property type="component" value="Unassembled WGS sequence"/>
</dbReference>
<organism evidence="1 2">
    <name type="scientific">Dictyostelium purpureum</name>
    <name type="common">Slime mold</name>
    <dbReference type="NCBI Taxonomy" id="5786"/>
    <lineage>
        <taxon>Eukaryota</taxon>
        <taxon>Amoebozoa</taxon>
        <taxon>Evosea</taxon>
        <taxon>Eumycetozoa</taxon>
        <taxon>Dictyostelia</taxon>
        <taxon>Dictyosteliales</taxon>
        <taxon>Dictyosteliaceae</taxon>
        <taxon>Dictyostelium</taxon>
    </lineage>
</organism>
<accession>F0ZK34</accession>
<evidence type="ECO:0000313" key="1">
    <source>
        <dbReference type="EMBL" id="EGC35706.1"/>
    </source>
</evidence>
<keyword evidence="2" id="KW-1185">Reference proteome</keyword>
<dbReference type="RefSeq" id="XP_003287762.1">
    <property type="nucleotide sequence ID" value="XM_003287714.1"/>
</dbReference>
<sequence length="151" mass="16389">MFERRWLSRINYSQSGKLSFNSKRKQLDLDKATTGLTADSIATGQSITGLTANTIVTGQSVGGFTTANTLGLTLLNSLGQSVGGLTTSNTFVLISIANSVAVLTTANTIGGWTISSRFNNFNWIDKVYLINTNTPMLALNKERDYTEREIL</sequence>
<protein>
    <submittedName>
        <fullName evidence="1">Uncharacterized protein</fullName>
    </submittedName>
</protein>
<dbReference type="AlphaFoldDB" id="F0ZK34"/>
<reference evidence="2" key="1">
    <citation type="journal article" date="2011" name="Genome Biol.">
        <title>Comparative genomics of the social amoebae Dictyostelium discoideum and Dictyostelium purpureum.</title>
        <authorList>
            <consortium name="US DOE Joint Genome Institute (JGI-PGF)"/>
            <person name="Sucgang R."/>
            <person name="Kuo A."/>
            <person name="Tian X."/>
            <person name="Salerno W."/>
            <person name="Parikh A."/>
            <person name="Feasley C.L."/>
            <person name="Dalin E."/>
            <person name="Tu H."/>
            <person name="Huang E."/>
            <person name="Barry K."/>
            <person name="Lindquist E."/>
            <person name="Shapiro H."/>
            <person name="Bruce D."/>
            <person name="Schmutz J."/>
            <person name="Salamov A."/>
            <person name="Fey P."/>
            <person name="Gaudet P."/>
            <person name="Anjard C."/>
            <person name="Babu M.M."/>
            <person name="Basu S."/>
            <person name="Bushmanova Y."/>
            <person name="van der Wel H."/>
            <person name="Katoh-Kurasawa M."/>
            <person name="Dinh C."/>
            <person name="Coutinho P.M."/>
            <person name="Saito T."/>
            <person name="Elias M."/>
            <person name="Schaap P."/>
            <person name="Kay R.R."/>
            <person name="Henrissat B."/>
            <person name="Eichinger L."/>
            <person name="Rivero F."/>
            <person name="Putnam N.H."/>
            <person name="West C.M."/>
            <person name="Loomis W.F."/>
            <person name="Chisholm R.L."/>
            <person name="Shaulsky G."/>
            <person name="Strassmann J.E."/>
            <person name="Queller D.C."/>
            <person name="Kuspa A."/>
            <person name="Grigoriev I.V."/>
        </authorList>
    </citation>
    <scope>NUCLEOTIDE SEQUENCE [LARGE SCALE GENOMIC DNA]</scope>
    <source>
        <strain evidence="2">QSDP1</strain>
    </source>
</reference>
<proteinExistence type="predicted"/>
<dbReference type="InParanoid" id="F0ZK34"/>
<dbReference type="EMBL" id="GL871050">
    <property type="protein sequence ID" value="EGC35706.1"/>
    <property type="molecule type" value="Genomic_DNA"/>
</dbReference>
<name>F0ZK34_DICPU</name>
<evidence type="ECO:0000313" key="2">
    <source>
        <dbReference type="Proteomes" id="UP000001064"/>
    </source>
</evidence>
<gene>
    <name evidence="1" type="ORF">DICPUDRAFT_151924</name>
</gene>
<dbReference type="GeneID" id="10500951"/>
<dbReference type="KEGG" id="dpp:DICPUDRAFT_151924"/>